<protein>
    <submittedName>
        <fullName evidence="2">Uncharacterized protein</fullName>
    </submittedName>
</protein>
<evidence type="ECO:0000313" key="3">
    <source>
        <dbReference type="Proteomes" id="UP000286415"/>
    </source>
</evidence>
<feature type="compositionally biased region" description="Polar residues" evidence="1">
    <location>
        <begin position="174"/>
        <end position="186"/>
    </location>
</feature>
<feature type="compositionally biased region" description="Basic and acidic residues" evidence="1">
    <location>
        <begin position="52"/>
        <end position="79"/>
    </location>
</feature>
<dbReference type="OrthoDB" id="6251686at2759"/>
<comment type="caution">
    <text evidence="2">The sequence shown here is derived from an EMBL/GenBank/DDBJ whole genome shotgun (WGS) entry which is preliminary data.</text>
</comment>
<feature type="region of interest" description="Disordered" evidence="1">
    <location>
        <begin position="1"/>
        <end position="199"/>
    </location>
</feature>
<gene>
    <name evidence="2" type="ORF">CSKR_200133</name>
</gene>
<dbReference type="Proteomes" id="UP000286415">
    <property type="component" value="Unassembled WGS sequence"/>
</dbReference>
<feature type="compositionally biased region" description="Basic and acidic residues" evidence="1">
    <location>
        <begin position="142"/>
        <end position="153"/>
    </location>
</feature>
<reference evidence="2 3" key="2">
    <citation type="journal article" date="2021" name="Genomics">
        <title>High-quality reference genome for Clonorchis sinensis.</title>
        <authorList>
            <person name="Young N.D."/>
            <person name="Stroehlein A.J."/>
            <person name="Kinkar L."/>
            <person name="Wang T."/>
            <person name="Sohn W.M."/>
            <person name="Chang B.C.H."/>
            <person name="Kaur P."/>
            <person name="Weisz D."/>
            <person name="Dudchenko O."/>
            <person name="Aiden E.L."/>
            <person name="Korhonen P.K."/>
            <person name="Gasser R.B."/>
        </authorList>
    </citation>
    <scope>NUCLEOTIDE SEQUENCE [LARGE SCALE GENOMIC DNA]</scope>
    <source>
        <strain evidence="2">Cs-k2</strain>
    </source>
</reference>
<keyword evidence="3" id="KW-1185">Reference proteome</keyword>
<organism evidence="2 3">
    <name type="scientific">Clonorchis sinensis</name>
    <name type="common">Chinese liver fluke</name>
    <dbReference type="NCBI Taxonomy" id="79923"/>
    <lineage>
        <taxon>Eukaryota</taxon>
        <taxon>Metazoa</taxon>
        <taxon>Spiralia</taxon>
        <taxon>Lophotrochozoa</taxon>
        <taxon>Platyhelminthes</taxon>
        <taxon>Trematoda</taxon>
        <taxon>Digenea</taxon>
        <taxon>Opisthorchiida</taxon>
        <taxon>Opisthorchiata</taxon>
        <taxon>Opisthorchiidae</taxon>
        <taxon>Clonorchis</taxon>
    </lineage>
</organism>
<dbReference type="EMBL" id="NIRI02000076">
    <property type="protein sequence ID" value="KAG5442046.1"/>
    <property type="molecule type" value="Genomic_DNA"/>
</dbReference>
<sequence length="199" mass="23525">MLRRTGQNNPRWPTGKSEISDRRPQPRSRSPIHRRVEHPVRRPSQFSNYSREAPRRDSAQRFSDSARRPRVAEHRDRGRPGSRPNTDWQPYRPASERTYPVYPTQRKRERSPYDRRQIRRDDRNFGDQDSFRSGRIPGSRSSDPRDRMNDRFVKGGASRFPRPREYPPPKPSRLSNGRSFQSSGSRVTYPRGGRTSLRK</sequence>
<dbReference type="AlphaFoldDB" id="A0A8T1LZM3"/>
<feature type="compositionally biased region" description="Basic and acidic residues" evidence="1">
    <location>
        <begin position="110"/>
        <end position="132"/>
    </location>
</feature>
<name>A0A8T1LZM3_CLOSI</name>
<evidence type="ECO:0000313" key="2">
    <source>
        <dbReference type="EMBL" id="KAG5442046.1"/>
    </source>
</evidence>
<proteinExistence type="predicted"/>
<feature type="compositionally biased region" description="Polar residues" evidence="1">
    <location>
        <begin position="1"/>
        <end position="11"/>
    </location>
</feature>
<accession>A0A8T1LZM3</accession>
<reference evidence="2 3" key="1">
    <citation type="journal article" date="2018" name="Biotechnol. Adv.">
        <title>Improved genomic resources and new bioinformatic workflow for the carcinogenic parasite Clonorchis sinensis: Biotechnological implications.</title>
        <authorList>
            <person name="Wang D."/>
            <person name="Korhonen P.K."/>
            <person name="Gasser R.B."/>
            <person name="Young N.D."/>
        </authorList>
    </citation>
    <scope>NUCLEOTIDE SEQUENCE [LARGE SCALE GENOMIC DNA]</scope>
    <source>
        <strain evidence="2">Cs-k2</strain>
    </source>
</reference>
<evidence type="ECO:0000256" key="1">
    <source>
        <dbReference type="SAM" id="MobiDB-lite"/>
    </source>
</evidence>